<evidence type="ECO:0000313" key="3">
    <source>
        <dbReference type="Proteomes" id="UP001253439"/>
    </source>
</evidence>
<gene>
    <name evidence="2" type="ORF">NDI54_09860</name>
</gene>
<feature type="domain" description="Viral late gene transcription factor 3 zinc ribbon" evidence="1">
    <location>
        <begin position="18"/>
        <end position="41"/>
    </location>
</feature>
<dbReference type="EMBL" id="JAMQOM010000003">
    <property type="protein sequence ID" value="MDS0221655.1"/>
    <property type="molecule type" value="Genomic_DNA"/>
</dbReference>
<sequence>MQGTHMGDYAKPSRAAKIKCIECNSPVVLTVDDEYICVNCGETPIKSATPA</sequence>
<dbReference type="Pfam" id="PF08792">
    <property type="entry name" value="A2L_zn_ribbon"/>
    <property type="match status" value="1"/>
</dbReference>
<dbReference type="InterPro" id="IPR014900">
    <property type="entry name" value="VLTF-3_Zn_ribbon"/>
</dbReference>
<evidence type="ECO:0000313" key="2">
    <source>
        <dbReference type="EMBL" id="MDS0221655.1"/>
    </source>
</evidence>
<dbReference type="Proteomes" id="UP001253439">
    <property type="component" value="Unassembled WGS sequence"/>
</dbReference>
<dbReference type="AlphaFoldDB" id="A0AAE4EWZ7"/>
<name>A0AAE4EWZ7_9EURY</name>
<protein>
    <recommendedName>
        <fullName evidence="1">Viral late gene transcription factor 3 zinc ribbon domain-containing protein</fullName>
    </recommendedName>
</protein>
<organism evidence="2 3">
    <name type="scientific">Haloarcula terrestris</name>
    <dbReference type="NCBI Taxonomy" id="2950533"/>
    <lineage>
        <taxon>Archaea</taxon>
        <taxon>Methanobacteriati</taxon>
        <taxon>Methanobacteriota</taxon>
        <taxon>Stenosarchaea group</taxon>
        <taxon>Halobacteria</taxon>
        <taxon>Halobacteriales</taxon>
        <taxon>Haloarculaceae</taxon>
        <taxon>Haloarcula</taxon>
    </lineage>
</organism>
<evidence type="ECO:0000259" key="1">
    <source>
        <dbReference type="Pfam" id="PF08792"/>
    </source>
</evidence>
<keyword evidence="3" id="KW-1185">Reference proteome</keyword>
<accession>A0AAE4EWZ7</accession>
<proteinExistence type="predicted"/>
<comment type="caution">
    <text evidence="2">The sequence shown here is derived from an EMBL/GenBank/DDBJ whole genome shotgun (WGS) entry which is preliminary data.</text>
</comment>
<reference evidence="2 3" key="1">
    <citation type="submission" date="2022-06" db="EMBL/GenBank/DDBJ databases">
        <title>Haloarcula sp. a new haloarchaeum isolate from saline soil.</title>
        <authorList>
            <person name="Strakova D."/>
            <person name="Galisteo C."/>
            <person name="Sanchez-Porro C."/>
            <person name="Ventosa A."/>
        </authorList>
    </citation>
    <scope>NUCLEOTIDE SEQUENCE [LARGE SCALE GENOMIC DNA]</scope>
    <source>
        <strain evidence="2 3">S1AR25-5A</strain>
    </source>
</reference>